<evidence type="ECO:0000313" key="3">
    <source>
        <dbReference type="Proteomes" id="UP000499080"/>
    </source>
</evidence>
<reference evidence="2 3" key="1">
    <citation type="journal article" date="2019" name="Sci. Rep.">
        <title>Orb-weaving spider Araneus ventricosus genome elucidates the spidroin gene catalogue.</title>
        <authorList>
            <person name="Kono N."/>
            <person name="Nakamura H."/>
            <person name="Ohtoshi R."/>
            <person name="Moran D.A.P."/>
            <person name="Shinohara A."/>
            <person name="Yoshida Y."/>
            <person name="Fujiwara M."/>
            <person name="Mori M."/>
            <person name="Tomita M."/>
            <person name="Arakawa K."/>
        </authorList>
    </citation>
    <scope>NUCLEOTIDE SEQUENCE [LARGE SCALE GENOMIC DNA]</scope>
</reference>
<feature type="compositionally biased region" description="Acidic residues" evidence="1">
    <location>
        <begin position="71"/>
        <end position="82"/>
    </location>
</feature>
<proteinExistence type="predicted"/>
<dbReference type="EMBL" id="BGPR01000123">
    <property type="protein sequence ID" value="GBL96744.1"/>
    <property type="molecule type" value="Genomic_DNA"/>
</dbReference>
<sequence>MRPGNWKKDFSPLVSHHSHNLQKGFHASVGGPYASNLTWGLDSLSADPTPGYQPWYLVLTDDEIIASIIDDQDPCNDEEDLSDNDRAGKGSSNE</sequence>
<evidence type="ECO:0000256" key="1">
    <source>
        <dbReference type="SAM" id="MobiDB-lite"/>
    </source>
</evidence>
<organism evidence="2 3">
    <name type="scientific">Araneus ventricosus</name>
    <name type="common">Orbweaver spider</name>
    <name type="synonym">Epeira ventricosa</name>
    <dbReference type="NCBI Taxonomy" id="182803"/>
    <lineage>
        <taxon>Eukaryota</taxon>
        <taxon>Metazoa</taxon>
        <taxon>Ecdysozoa</taxon>
        <taxon>Arthropoda</taxon>
        <taxon>Chelicerata</taxon>
        <taxon>Arachnida</taxon>
        <taxon>Araneae</taxon>
        <taxon>Araneomorphae</taxon>
        <taxon>Entelegynae</taxon>
        <taxon>Araneoidea</taxon>
        <taxon>Araneidae</taxon>
        <taxon>Araneus</taxon>
    </lineage>
</organism>
<name>A0A4Y2C051_ARAVE</name>
<keyword evidence="3" id="KW-1185">Reference proteome</keyword>
<dbReference type="AlphaFoldDB" id="A0A4Y2C051"/>
<dbReference type="Proteomes" id="UP000499080">
    <property type="component" value="Unassembled WGS sequence"/>
</dbReference>
<protein>
    <submittedName>
        <fullName evidence="2">Uncharacterized protein</fullName>
    </submittedName>
</protein>
<gene>
    <name evidence="2" type="ORF">AVEN_111873_1</name>
</gene>
<feature type="region of interest" description="Disordered" evidence="1">
    <location>
        <begin position="71"/>
        <end position="94"/>
    </location>
</feature>
<dbReference type="OrthoDB" id="125347at2759"/>
<accession>A0A4Y2C051</accession>
<evidence type="ECO:0000313" key="2">
    <source>
        <dbReference type="EMBL" id="GBL96744.1"/>
    </source>
</evidence>
<comment type="caution">
    <text evidence="2">The sequence shown here is derived from an EMBL/GenBank/DDBJ whole genome shotgun (WGS) entry which is preliminary data.</text>
</comment>